<keyword evidence="1" id="KW-0472">Membrane</keyword>
<keyword evidence="1" id="KW-1133">Transmembrane helix</keyword>
<reference evidence="2 3" key="1">
    <citation type="journal article" date="2016" name="Nat. Commun.">
        <title>Thousands of microbial genomes shed light on interconnected biogeochemical processes in an aquifer system.</title>
        <authorList>
            <person name="Anantharaman K."/>
            <person name="Brown C.T."/>
            <person name="Hug L.A."/>
            <person name="Sharon I."/>
            <person name="Castelle C.J."/>
            <person name="Probst A.J."/>
            <person name="Thomas B.C."/>
            <person name="Singh A."/>
            <person name="Wilkins M.J."/>
            <person name="Karaoz U."/>
            <person name="Brodie E.L."/>
            <person name="Williams K.H."/>
            <person name="Hubbard S.S."/>
            <person name="Banfield J.F."/>
        </authorList>
    </citation>
    <scope>NUCLEOTIDE SEQUENCE [LARGE SCALE GENOMIC DNA]</scope>
</reference>
<name>A0A1G2P1I7_9BACT</name>
<accession>A0A1G2P1I7</accession>
<dbReference type="AlphaFoldDB" id="A0A1G2P1I7"/>
<keyword evidence="1" id="KW-0812">Transmembrane</keyword>
<gene>
    <name evidence="2" type="ORF">A3H68_02780</name>
</gene>
<protein>
    <submittedName>
        <fullName evidence="2">Uncharacterized protein</fullName>
    </submittedName>
</protein>
<proteinExistence type="predicted"/>
<comment type="caution">
    <text evidence="2">The sequence shown here is derived from an EMBL/GenBank/DDBJ whole genome shotgun (WGS) entry which is preliminary data.</text>
</comment>
<sequence>MDFVKKISKDFDFIKLLKVVGITLLVILAIALVWNLIRPIANVALFNGQQGGFSIINPMAPSRDSVAGELFYGEEKASSSLSPILSSRNMGSVVYQNGSATGNSEEFEVTRYSASIESRNIGSVCSSIAGLKNLSYVIFENASEYDAGCAYSFKVEKVMAMSVLETIKALKPRDLNEYTNSIKREIDDFTGEEEILKSKLNAIEETLETAIKAYDGITKVAIDVKDAESLANIINSKLRMIQQLTAEKIVVAEHLDRLSRTKAQSLDSVLYTYFNINVYENKFFDWKTIKDSWKNAIRNFVSGVNTSIQGISVYLLSFIVRVAVYLVYIFFVLLVVKYGWVYVKKVWKS</sequence>
<evidence type="ECO:0000313" key="3">
    <source>
        <dbReference type="Proteomes" id="UP000176429"/>
    </source>
</evidence>
<dbReference type="Proteomes" id="UP000176429">
    <property type="component" value="Unassembled WGS sequence"/>
</dbReference>
<evidence type="ECO:0000313" key="2">
    <source>
        <dbReference type="EMBL" id="OHA41589.1"/>
    </source>
</evidence>
<organism evidence="2 3">
    <name type="scientific">Candidatus Taylorbacteria bacterium RIFCSPLOWO2_02_FULL_46_40</name>
    <dbReference type="NCBI Taxonomy" id="1802329"/>
    <lineage>
        <taxon>Bacteria</taxon>
        <taxon>Candidatus Tayloriibacteriota</taxon>
    </lineage>
</organism>
<dbReference type="EMBL" id="MHSH01000024">
    <property type="protein sequence ID" value="OHA41589.1"/>
    <property type="molecule type" value="Genomic_DNA"/>
</dbReference>
<feature type="transmembrane region" description="Helical" evidence="1">
    <location>
        <begin position="16"/>
        <end position="37"/>
    </location>
</feature>
<evidence type="ECO:0000256" key="1">
    <source>
        <dbReference type="SAM" id="Phobius"/>
    </source>
</evidence>
<feature type="transmembrane region" description="Helical" evidence="1">
    <location>
        <begin position="313"/>
        <end position="336"/>
    </location>
</feature>